<dbReference type="Gene3D" id="1.20.1070.10">
    <property type="entry name" value="Rhodopsin 7-helix transmembrane proteins"/>
    <property type="match status" value="1"/>
</dbReference>
<gene>
    <name evidence="7" type="ORF">CYNAS_LOCUS5243</name>
</gene>
<evidence type="ECO:0000313" key="7">
    <source>
        <dbReference type="EMBL" id="CAJ0593260.1"/>
    </source>
</evidence>
<dbReference type="InterPro" id="IPR019421">
    <property type="entry name" value="7TM_GPCR_serpentine_rcpt_Srd"/>
</dbReference>
<evidence type="ECO:0000256" key="5">
    <source>
        <dbReference type="ARBA" id="ARBA00023136"/>
    </source>
</evidence>
<feature type="transmembrane region" description="Helical" evidence="6">
    <location>
        <begin position="280"/>
        <end position="301"/>
    </location>
</feature>
<feature type="transmembrane region" description="Helical" evidence="6">
    <location>
        <begin position="370"/>
        <end position="390"/>
    </location>
</feature>
<proteinExistence type="inferred from homology"/>
<feature type="transmembrane region" description="Helical" evidence="6">
    <location>
        <begin position="451"/>
        <end position="471"/>
    </location>
</feature>
<organism evidence="7 8">
    <name type="scientific">Cylicocyclus nassatus</name>
    <name type="common">Nematode worm</name>
    <dbReference type="NCBI Taxonomy" id="53992"/>
    <lineage>
        <taxon>Eukaryota</taxon>
        <taxon>Metazoa</taxon>
        <taxon>Ecdysozoa</taxon>
        <taxon>Nematoda</taxon>
        <taxon>Chromadorea</taxon>
        <taxon>Rhabditida</taxon>
        <taxon>Rhabditina</taxon>
        <taxon>Rhabditomorpha</taxon>
        <taxon>Strongyloidea</taxon>
        <taxon>Strongylidae</taxon>
        <taxon>Cylicocyclus</taxon>
    </lineage>
</organism>
<feature type="transmembrane region" description="Helical" evidence="6">
    <location>
        <begin position="123"/>
        <end position="146"/>
    </location>
</feature>
<feature type="transmembrane region" description="Helical" evidence="6">
    <location>
        <begin position="419"/>
        <end position="439"/>
    </location>
</feature>
<comment type="subcellular location">
    <subcellularLocation>
        <location evidence="1">Membrane</location>
        <topology evidence="1">Multi-pass membrane protein</topology>
    </subcellularLocation>
</comment>
<comment type="caution">
    <text evidence="7">The sequence shown here is derived from an EMBL/GenBank/DDBJ whole genome shotgun (WGS) entry which is preliminary data.</text>
</comment>
<dbReference type="AlphaFoldDB" id="A0AA36GIL5"/>
<dbReference type="SUPFAM" id="SSF81321">
    <property type="entry name" value="Family A G protein-coupled receptor-like"/>
    <property type="match status" value="1"/>
</dbReference>
<feature type="transmembrane region" description="Helical" evidence="6">
    <location>
        <begin position="93"/>
        <end position="111"/>
    </location>
</feature>
<name>A0AA36GIL5_CYLNA</name>
<dbReference type="EMBL" id="CATQJL010000112">
    <property type="protein sequence ID" value="CAJ0593260.1"/>
    <property type="molecule type" value="Genomic_DNA"/>
</dbReference>
<dbReference type="Pfam" id="PF10317">
    <property type="entry name" value="7TM_GPCR_Srd"/>
    <property type="match status" value="2"/>
</dbReference>
<evidence type="ECO:0000313" key="8">
    <source>
        <dbReference type="Proteomes" id="UP001176961"/>
    </source>
</evidence>
<feature type="transmembrane region" description="Helical" evidence="6">
    <location>
        <begin position="313"/>
        <end position="335"/>
    </location>
</feature>
<keyword evidence="8" id="KW-1185">Reference proteome</keyword>
<keyword evidence="4 6" id="KW-1133">Transmembrane helix</keyword>
<feature type="transmembrane region" description="Helical" evidence="6">
    <location>
        <begin position="65"/>
        <end position="86"/>
    </location>
</feature>
<reference evidence="7" key="1">
    <citation type="submission" date="2023-07" db="EMBL/GenBank/DDBJ databases">
        <authorList>
            <consortium name="CYATHOMIX"/>
        </authorList>
    </citation>
    <scope>NUCLEOTIDE SEQUENCE</scope>
    <source>
        <strain evidence="7">N/A</strain>
    </source>
</reference>
<evidence type="ECO:0000256" key="4">
    <source>
        <dbReference type="ARBA" id="ARBA00022989"/>
    </source>
</evidence>
<dbReference type="PANTHER" id="PTHR22945:SF40">
    <property type="entry name" value="SERPENTINE RECEPTOR, CLASS D (DELTA)-RELATED"/>
    <property type="match status" value="1"/>
</dbReference>
<comment type="similarity">
    <text evidence="2">Belongs to the nematode receptor-like protein srd family.</text>
</comment>
<keyword evidence="3 6" id="KW-0812">Transmembrane</keyword>
<evidence type="ECO:0000256" key="6">
    <source>
        <dbReference type="SAM" id="Phobius"/>
    </source>
</evidence>
<dbReference type="PANTHER" id="PTHR22945">
    <property type="entry name" value="SERPENTINE RECEPTOR, CLASS D DELTA"/>
    <property type="match status" value="1"/>
</dbReference>
<protein>
    <recommendedName>
        <fullName evidence="9">G protein-coupled receptor</fullName>
    </recommendedName>
</protein>
<dbReference type="GO" id="GO:0016020">
    <property type="term" value="C:membrane"/>
    <property type="evidence" value="ECO:0007669"/>
    <property type="project" value="UniProtKB-SubCell"/>
</dbReference>
<keyword evidence="5 6" id="KW-0472">Membrane</keyword>
<sequence length="510" mass="57206">MKWLGRKKSSTGGLQHDLEHRDRVITSAFAFGPEDVIRKKFAQDFHHTITNECISGNLSVLDWPILYALMLIVIPFIPVYATILLLRKMIKAITYQAMLPGVFGFCFLANASEASGLLSPSLIGYAGPIIVGLVPIISPMLSLYYIKPYRDWINDTFAESLDSPRNFLSKSHPFTRTSSDLQSDDPAQKFFKFTIVTKRGAKNGFCGDKHSAYVIERTPKQLKIYSAIVGNLAVCDLIACVASLLIVHQRVIPIRMSLFYISYGPCCQLGTAVCNAAYNIWLHCFPHSLYILLVLFSYRYYVLLKPLPKLHTMINITALVYIPSGIQLVMTFLALDMGDDAKKQMSQAVNFDISSDCVSAYLNILEWKTLYILSHMCAPVFPVYIAILILRRKILRQLKSEGTMSEKTIRMHSELLKAITYQSCLPLFLGVGVVALSLGNLISPNHPLLQYLYKIVGLAPILSPLLSLYYIQPYRGWLRQKAPRWNALVSTPRLSTIVTSNANFTASAVP</sequence>
<evidence type="ECO:0008006" key="9">
    <source>
        <dbReference type="Google" id="ProtNLM"/>
    </source>
</evidence>
<feature type="transmembrane region" description="Helical" evidence="6">
    <location>
        <begin position="224"/>
        <end position="247"/>
    </location>
</feature>
<evidence type="ECO:0000256" key="1">
    <source>
        <dbReference type="ARBA" id="ARBA00004141"/>
    </source>
</evidence>
<dbReference type="Proteomes" id="UP001176961">
    <property type="component" value="Unassembled WGS sequence"/>
</dbReference>
<accession>A0AA36GIL5</accession>
<dbReference type="InterPro" id="IPR050920">
    <property type="entry name" value="Nematode_rcpt-like_delta"/>
</dbReference>
<evidence type="ECO:0000256" key="2">
    <source>
        <dbReference type="ARBA" id="ARBA00009166"/>
    </source>
</evidence>
<evidence type="ECO:0000256" key="3">
    <source>
        <dbReference type="ARBA" id="ARBA00022692"/>
    </source>
</evidence>